<dbReference type="EMBL" id="MRDB01000003">
    <property type="protein sequence ID" value="RKL48527.1"/>
    <property type="molecule type" value="Genomic_DNA"/>
</dbReference>
<protein>
    <submittedName>
        <fullName evidence="2">Uncharacterized protein</fullName>
    </submittedName>
</protein>
<organism evidence="2 3">
    <name type="scientific">Gibberella intermedia</name>
    <name type="common">Bulb rot disease fungus</name>
    <name type="synonym">Fusarium proliferatum</name>
    <dbReference type="NCBI Taxonomy" id="948311"/>
    <lineage>
        <taxon>Eukaryota</taxon>
        <taxon>Fungi</taxon>
        <taxon>Dikarya</taxon>
        <taxon>Ascomycota</taxon>
        <taxon>Pezizomycotina</taxon>
        <taxon>Sordariomycetes</taxon>
        <taxon>Hypocreomycetidae</taxon>
        <taxon>Hypocreales</taxon>
        <taxon>Nectriaceae</taxon>
        <taxon>Fusarium</taxon>
        <taxon>Fusarium fujikuroi species complex</taxon>
    </lineage>
</organism>
<feature type="compositionally biased region" description="Basic and acidic residues" evidence="1">
    <location>
        <begin position="56"/>
        <end position="67"/>
    </location>
</feature>
<sequence length="89" mass="9213">MQPSPTSSPNTINTIMDPNIPPPPNIDDLLVIVERFMASNDAGLPGGTATQSEIDAAQKDSPDKGEPVKPGPWPTSQKTSSSSSTAPKG</sequence>
<dbReference type="AlphaFoldDB" id="A0A420U436"/>
<accession>A0A420U436</accession>
<evidence type="ECO:0000313" key="2">
    <source>
        <dbReference type="EMBL" id="RKL48527.1"/>
    </source>
</evidence>
<proteinExistence type="predicted"/>
<comment type="caution">
    <text evidence="2">The sequence shown here is derived from an EMBL/GenBank/DDBJ whole genome shotgun (WGS) entry which is preliminary data.</text>
</comment>
<name>A0A420U436_GIBIN</name>
<reference evidence="2 3" key="1">
    <citation type="journal article" date="2018" name="Sci. Rep.">
        <title>Characterisation of pathogen-specific regions and novel effector candidates in Fusarium oxysporum f. sp. cepae.</title>
        <authorList>
            <person name="Armitage A.D."/>
            <person name="Taylor A."/>
            <person name="Sobczyk M.K."/>
            <person name="Baxter L."/>
            <person name="Greenfield B.P."/>
            <person name="Bates H.J."/>
            <person name="Wilson F."/>
            <person name="Jackson A.C."/>
            <person name="Ott S."/>
            <person name="Harrison R.J."/>
            <person name="Clarkson J.P."/>
        </authorList>
    </citation>
    <scope>NUCLEOTIDE SEQUENCE [LARGE SCALE GENOMIC DNA]</scope>
    <source>
        <strain evidence="2 3">Fp_A8</strain>
    </source>
</reference>
<evidence type="ECO:0000256" key="1">
    <source>
        <dbReference type="SAM" id="MobiDB-lite"/>
    </source>
</evidence>
<dbReference type="Proteomes" id="UP000283569">
    <property type="component" value="Unassembled WGS sequence"/>
</dbReference>
<feature type="region of interest" description="Disordered" evidence="1">
    <location>
        <begin position="1"/>
        <end position="26"/>
    </location>
</feature>
<feature type="compositionally biased region" description="Low complexity" evidence="1">
    <location>
        <begin position="9"/>
        <end position="18"/>
    </location>
</feature>
<evidence type="ECO:0000313" key="3">
    <source>
        <dbReference type="Proteomes" id="UP000283569"/>
    </source>
</evidence>
<gene>
    <name evidence="2" type="ORF">BFJ72_g1426</name>
</gene>
<feature type="region of interest" description="Disordered" evidence="1">
    <location>
        <begin position="40"/>
        <end position="89"/>
    </location>
</feature>
<feature type="compositionally biased region" description="Low complexity" evidence="1">
    <location>
        <begin position="75"/>
        <end position="89"/>
    </location>
</feature>